<dbReference type="PROSITE" id="PS50053">
    <property type="entry name" value="UBIQUITIN_2"/>
    <property type="match status" value="1"/>
</dbReference>
<feature type="compositionally biased region" description="Polar residues" evidence="1">
    <location>
        <begin position="179"/>
        <end position="199"/>
    </location>
</feature>
<dbReference type="Pfam" id="PF00240">
    <property type="entry name" value="ubiquitin"/>
    <property type="match status" value="1"/>
</dbReference>
<dbReference type="EMBL" id="JAGKQH010000012">
    <property type="protein sequence ID" value="KAG6586348.1"/>
    <property type="molecule type" value="Genomic_DNA"/>
</dbReference>
<gene>
    <name evidence="4" type="primary">CIP73</name>
    <name evidence="4" type="ORF">SDJN03_19081</name>
</gene>
<dbReference type="GO" id="GO:0036503">
    <property type="term" value="P:ERAD pathway"/>
    <property type="evidence" value="ECO:0007669"/>
    <property type="project" value="TreeGrafter"/>
</dbReference>
<dbReference type="PANTHER" id="PTHR15204">
    <property type="entry name" value="LARGE PROLINE-RICH PROTEIN BAG6"/>
    <property type="match status" value="1"/>
</dbReference>
<protein>
    <submittedName>
        <fullName evidence="4">Ubiquitin-like domain-containing protein CIP73</fullName>
    </submittedName>
</protein>
<feature type="region of interest" description="Disordered" evidence="1">
    <location>
        <begin position="506"/>
        <end position="558"/>
    </location>
</feature>
<dbReference type="GO" id="GO:0051787">
    <property type="term" value="F:misfolded protein binding"/>
    <property type="evidence" value="ECO:0007669"/>
    <property type="project" value="TreeGrafter"/>
</dbReference>
<dbReference type="AlphaFoldDB" id="A0AAV6MVB0"/>
<evidence type="ECO:0000259" key="3">
    <source>
        <dbReference type="PROSITE" id="PS50053"/>
    </source>
</evidence>
<feature type="region of interest" description="Disordered" evidence="1">
    <location>
        <begin position="178"/>
        <end position="199"/>
    </location>
</feature>
<keyword evidence="2" id="KW-0732">Signal</keyword>
<feature type="compositionally biased region" description="Low complexity" evidence="1">
    <location>
        <begin position="521"/>
        <end position="536"/>
    </location>
</feature>
<comment type="caution">
    <text evidence="4">The sequence shown here is derived from an EMBL/GenBank/DDBJ whole genome shotgun (WGS) entry which is preliminary data.</text>
</comment>
<feature type="domain" description="Ubiquitin-like" evidence="3">
    <location>
        <begin position="101"/>
        <end position="176"/>
    </location>
</feature>
<sequence length="756" mass="81756">MKPSSMAVLLLFLIISEAEGIRLLDKRMSKEDKRNGGDLLGTMKWRAPNKAWRKPYSHWLPGIQEDYHAFTALRFLKRSMGNNVVGETTNCGEAGGSETTIEIKIKTLDSETYTLRVDKQMPVPALKEQIASVTGVLSEQQRLICRGKVLKDDQLLSAYHVEDGHTLHLVVRQPLPLSETLSNRSETDPNSSTSRVHSNQVAPGVVIETFSMPVQGDGASPEINRIVSAVLSSIGLSTSGTDVVREIDQLRSGERVIAAGVIDLSQHQSGDDGPRLLSDRFHGTSRHPSIPSLGSFPPPAIPDSLTTLSHNLSSMRRDFENIGRVGRNNSQEANTHGAAEESNSNSSSRPSTAQESFPTPASLAEVMLSTRQMLIEEVSASLFQLARQLENHRNVTDPTLRMNTQSSAWRSGVLFNNLGAYLLELGRTMMTVRMGQNPSEAVVNAGPAVFISQTGPNPIMVQPLPFQQNASLGPVPMRAMQPSSALIHGLGSGFLPRRIDIQIRRGSSTTAPNGTPEEQRSGAQQPLGQQQAARGASENPTGQAATSAIEGPSMERESGVRVMPIRTMVAALPGTFSHLPSDSSGNARPELGSRASSEHRSSDLQSDQHTMLESVAEQQNVEEAARDDGIQNNMESEGHVPSNVVQFLQTLFPGGEINIEDGSFQEISGSAVNVQESEPRTTGEGMFLSNFFHQIMPFTSRRGNESNVPSGEANASERRNISDSSAQASSNGDAETSHRRTDGEAGAPSSKRQKKD</sequence>
<feature type="region of interest" description="Disordered" evidence="1">
    <location>
        <begin position="265"/>
        <end position="307"/>
    </location>
</feature>
<feature type="compositionally biased region" description="Polar residues" evidence="1">
    <location>
        <begin position="722"/>
        <end position="734"/>
    </location>
</feature>
<feature type="chain" id="PRO_5043473425" evidence="2">
    <location>
        <begin position="21"/>
        <end position="756"/>
    </location>
</feature>
<dbReference type="FunFam" id="3.10.20.90:FF:000154">
    <property type="entry name" value="Large proline-rich protein BAG6"/>
    <property type="match status" value="1"/>
</dbReference>
<evidence type="ECO:0000313" key="5">
    <source>
        <dbReference type="Proteomes" id="UP000685013"/>
    </source>
</evidence>
<name>A0AAV6MVB0_9ROSI</name>
<feature type="region of interest" description="Disordered" evidence="1">
    <location>
        <begin position="327"/>
        <end position="359"/>
    </location>
</feature>
<proteinExistence type="predicted"/>
<feature type="non-terminal residue" evidence="4">
    <location>
        <position position="1"/>
    </location>
</feature>
<feature type="region of interest" description="Disordered" evidence="1">
    <location>
        <begin position="576"/>
        <end position="610"/>
    </location>
</feature>
<feature type="region of interest" description="Disordered" evidence="1">
    <location>
        <begin position="700"/>
        <end position="756"/>
    </location>
</feature>
<dbReference type="PANTHER" id="PTHR15204:SF0">
    <property type="entry name" value="LARGE PROLINE-RICH PROTEIN BAG6"/>
    <property type="match status" value="1"/>
</dbReference>
<organism evidence="4 5">
    <name type="scientific">Cucurbita argyrosperma subsp. sororia</name>
    <dbReference type="NCBI Taxonomy" id="37648"/>
    <lineage>
        <taxon>Eukaryota</taxon>
        <taxon>Viridiplantae</taxon>
        <taxon>Streptophyta</taxon>
        <taxon>Embryophyta</taxon>
        <taxon>Tracheophyta</taxon>
        <taxon>Spermatophyta</taxon>
        <taxon>Magnoliopsida</taxon>
        <taxon>eudicotyledons</taxon>
        <taxon>Gunneridae</taxon>
        <taxon>Pentapetalae</taxon>
        <taxon>rosids</taxon>
        <taxon>fabids</taxon>
        <taxon>Cucurbitales</taxon>
        <taxon>Cucurbitaceae</taxon>
        <taxon>Cucurbiteae</taxon>
        <taxon>Cucurbita</taxon>
    </lineage>
</organism>
<keyword evidence="5" id="KW-1185">Reference proteome</keyword>
<reference evidence="4 5" key="1">
    <citation type="journal article" date="2021" name="Hortic Res">
        <title>The domestication of Cucurbita argyrosperma as revealed by the genome of its wild relative.</title>
        <authorList>
            <person name="Barrera-Redondo J."/>
            <person name="Sanchez-de la Vega G."/>
            <person name="Aguirre-Liguori J.A."/>
            <person name="Castellanos-Morales G."/>
            <person name="Gutierrez-Guerrero Y.T."/>
            <person name="Aguirre-Dugua X."/>
            <person name="Aguirre-Planter E."/>
            <person name="Tenaillon M.I."/>
            <person name="Lira-Saade R."/>
            <person name="Eguiarte L.E."/>
        </authorList>
    </citation>
    <scope>NUCLEOTIDE SEQUENCE [LARGE SCALE GENOMIC DNA]</scope>
    <source>
        <strain evidence="4">JBR-2021</strain>
    </source>
</reference>
<evidence type="ECO:0000313" key="4">
    <source>
        <dbReference type="EMBL" id="KAG6586348.1"/>
    </source>
</evidence>
<accession>A0AAV6MVB0</accession>
<evidence type="ECO:0000256" key="1">
    <source>
        <dbReference type="SAM" id="MobiDB-lite"/>
    </source>
</evidence>
<dbReference type="GO" id="GO:0031593">
    <property type="term" value="F:polyubiquitin modification-dependent protein binding"/>
    <property type="evidence" value="ECO:0007669"/>
    <property type="project" value="TreeGrafter"/>
</dbReference>
<dbReference type="InterPro" id="IPR000626">
    <property type="entry name" value="Ubiquitin-like_dom"/>
</dbReference>
<dbReference type="CDD" id="cd17039">
    <property type="entry name" value="Ubl_ubiquitin_like"/>
    <property type="match status" value="1"/>
</dbReference>
<evidence type="ECO:0000256" key="2">
    <source>
        <dbReference type="SAM" id="SignalP"/>
    </source>
</evidence>
<dbReference type="GO" id="GO:0071818">
    <property type="term" value="C:BAT3 complex"/>
    <property type="evidence" value="ECO:0007669"/>
    <property type="project" value="TreeGrafter"/>
</dbReference>
<feature type="compositionally biased region" description="Polar residues" evidence="1">
    <location>
        <begin position="349"/>
        <end position="359"/>
    </location>
</feature>
<dbReference type="Proteomes" id="UP000685013">
    <property type="component" value="Chromosome 12"/>
</dbReference>
<feature type="signal peptide" evidence="2">
    <location>
        <begin position="1"/>
        <end position="20"/>
    </location>
</feature>
<dbReference type="SMART" id="SM00213">
    <property type="entry name" value="UBQ"/>
    <property type="match status" value="1"/>
</dbReference>
<feature type="compositionally biased region" description="Basic and acidic residues" evidence="1">
    <location>
        <begin position="269"/>
        <end position="282"/>
    </location>
</feature>